<dbReference type="Pfam" id="PF08323">
    <property type="entry name" value="Glyco_transf_5"/>
    <property type="match status" value="1"/>
</dbReference>
<dbReference type="Proteomes" id="UP000712673">
    <property type="component" value="Unassembled WGS sequence"/>
</dbReference>
<keyword evidence="4" id="KW-0808">Transferase</keyword>
<feature type="domain" description="Starch synthase catalytic" evidence="5">
    <location>
        <begin position="9"/>
        <end position="239"/>
    </location>
</feature>
<keyword evidence="3" id="KW-0328">Glycosyltransferase</keyword>
<accession>A0A938B1X3</accession>
<name>A0A938B1X3_UNCTE</name>
<dbReference type="Gene3D" id="3.40.50.2000">
    <property type="entry name" value="Glycogen Phosphorylase B"/>
    <property type="match status" value="1"/>
</dbReference>
<dbReference type="InterPro" id="IPR013534">
    <property type="entry name" value="Starch_synth_cat_dom"/>
</dbReference>
<evidence type="ECO:0000313" key="7">
    <source>
        <dbReference type="Proteomes" id="UP000712673"/>
    </source>
</evidence>
<proteinExistence type="predicted"/>
<comment type="caution">
    <text evidence="6">The sequence shown here is derived from an EMBL/GenBank/DDBJ whole genome shotgun (WGS) entry which is preliminary data.</text>
</comment>
<reference evidence="6" key="1">
    <citation type="submission" date="2019-03" db="EMBL/GenBank/DDBJ databases">
        <title>Lake Tanganyika Metagenome-Assembled Genomes (MAGs).</title>
        <authorList>
            <person name="Tran P."/>
        </authorList>
    </citation>
    <scope>NUCLEOTIDE SEQUENCE</scope>
    <source>
        <strain evidence="6">K_DeepCast_65m_m2_066</strain>
    </source>
</reference>
<dbReference type="GO" id="GO:0009011">
    <property type="term" value="F:alpha-1,4-glucan glucosyltransferase (ADP-glucose donor) activity"/>
    <property type="evidence" value="ECO:0007669"/>
    <property type="project" value="UniProtKB-EC"/>
</dbReference>
<dbReference type="SUPFAM" id="SSF53756">
    <property type="entry name" value="UDP-Glycosyltransferase/glycogen phosphorylase"/>
    <property type="match status" value="1"/>
</dbReference>
<evidence type="ECO:0000313" key="6">
    <source>
        <dbReference type="EMBL" id="MBM3223394.1"/>
    </source>
</evidence>
<evidence type="ECO:0000256" key="1">
    <source>
        <dbReference type="ARBA" id="ARBA00001478"/>
    </source>
</evidence>
<sequence>MAAQQETWHIAILAWEIGHAGSGLGVKIGGLGSVIEELPAELIKTARAQGIDLSIEILSPCFAHYDRRQLTRLDVHPQVTLGGHTFAFEVYEHVFAEGQKAIYFWDEWQLHWTNATAIYPTDPWLALQLYATVGQAMAGYLKAGDYHTVHLHDYHVGLVPFYLGDAYLQRVPVHCTLHNASYQGITPLRRGGYSTLDHLYLPGAALFHRYFDFFDNLNVLKACMLKVHETGGKITTVSGDLAGTWGYAAELHESHAQVWARALQHKHAPPGEVFVPNRHLDVCEKLPIAGITNGMSDTNRPEYLPELQAEVLQRMQAQRGA</sequence>
<protein>
    <recommendedName>
        <fullName evidence="2">starch synthase</fullName>
        <ecNumber evidence="2">2.4.1.21</ecNumber>
    </recommendedName>
</protein>
<dbReference type="EC" id="2.4.1.21" evidence="2"/>
<evidence type="ECO:0000259" key="5">
    <source>
        <dbReference type="Pfam" id="PF08323"/>
    </source>
</evidence>
<feature type="non-terminal residue" evidence="6">
    <location>
        <position position="321"/>
    </location>
</feature>
<evidence type="ECO:0000256" key="2">
    <source>
        <dbReference type="ARBA" id="ARBA00012588"/>
    </source>
</evidence>
<evidence type="ECO:0000256" key="4">
    <source>
        <dbReference type="ARBA" id="ARBA00022679"/>
    </source>
</evidence>
<dbReference type="EMBL" id="VGLS01000136">
    <property type="protein sequence ID" value="MBM3223394.1"/>
    <property type="molecule type" value="Genomic_DNA"/>
</dbReference>
<evidence type="ECO:0000256" key="3">
    <source>
        <dbReference type="ARBA" id="ARBA00022676"/>
    </source>
</evidence>
<comment type="catalytic activity">
    <reaction evidence="1">
        <text>[(1-&gt;4)-alpha-D-glucosyl](n) + ADP-alpha-D-glucose = [(1-&gt;4)-alpha-D-glucosyl](n+1) + ADP + H(+)</text>
        <dbReference type="Rhea" id="RHEA:18189"/>
        <dbReference type="Rhea" id="RHEA-COMP:9584"/>
        <dbReference type="Rhea" id="RHEA-COMP:9587"/>
        <dbReference type="ChEBI" id="CHEBI:15378"/>
        <dbReference type="ChEBI" id="CHEBI:15444"/>
        <dbReference type="ChEBI" id="CHEBI:57498"/>
        <dbReference type="ChEBI" id="CHEBI:456216"/>
        <dbReference type="EC" id="2.4.1.21"/>
    </reaction>
</comment>
<dbReference type="AlphaFoldDB" id="A0A938B1X3"/>
<organism evidence="6 7">
    <name type="scientific">Tectimicrobiota bacterium</name>
    <dbReference type="NCBI Taxonomy" id="2528274"/>
    <lineage>
        <taxon>Bacteria</taxon>
        <taxon>Pseudomonadati</taxon>
        <taxon>Nitrospinota/Tectimicrobiota group</taxon>
        <taxon>Candidatus Tectimicrobiota</taxon>
    </lineage>
</organism>
<gene>
    <name evidence="6" type="ORF">FJZ47_06295</name>
</gene>